<feature type="transmembrane region" description="Helical" evidence="1">
    <location>
        <begin position="33"/>
        <end position="53"/>
    </location>
</feature>
<dbReference type="AlphaFoldDB" id="A0A8J8SY74"/>
<sequence>MHEPSEQGRQFGRVVKASDSKSLGVSRAGSNPAVVVLFTFHTLPALLRAIYFFNCKVARSQLSAFFFLNFLVLYVC</sequence>
<dbReference type="EMBL" id="RRYP01016062">
    <property type="protein sequence ID" value="TNV75229.1"/>
    <property type="molecule type" value="Genomic_DNA"/>
</dbReference>
<comment type="caution">
    <text evidence="2">The sequence shown here is derived from an EMBL/GenBank/DDBJ whole genome shotgun (WGS) entry which is preliminary data.</text>
</comment>
<accession>A0A8J8SY74</accession>
<evidence type="ECO:0008006" key="4">
    <source>
        <dbReference type="Google" id="ProtNLM"/>
    </source>
</evidence>
<organism evidence="2 3">
    <name type="scientific">Halteria grandinella</name>
    <dbReference type="NCBI Taxonomy" id="5974"/>
    <lineage>
        <taxon>Eukaryota</taxon>
        <taxon>Sar</taxon>
        <taxon>Alveolata</taxon>
        <taxon>Ciliophora</taxon>
        <taxon>Intramacronucleata</taxon>
        <taxon>Spirotrichea</taxon>
        <taxon>Stichotrichia</taxon>
        <taxon>Sporadotrichida</taxon>
        <taxon>Halteriidae</taxon>
        <taxon>Halteria</taxon>
    </lineage>
</organism>
<proteinExistence type="predicted"/>
<gene>
    <name evidence="2" type="ORF">FGO68_gene6705</name>
</gene>
<evidence type="ECO:0000313" key="2">
    <source>
        <dbReference type="EMBL" id="TNV75229.1"/>
    </source>
</evidence>
<name>A0A8J8SY74_HALGN</name>
<keyword evidence="3" id="KW-1185">Reference proteome</keyword>
<protein>
    <recommendedName>
        <fullName evidence="4">Transmembrane protein</fullName>
    </recommendedName>
</protein>
<evidence type="ECO:0000313" key="3">
    <source>
        <dbReference type="Proteomes" id="UP000785679"/>
    </source>
</evidence>
<dbReference type="Proteomes" id="UP000785679">
    <property type="component" value="Unassembled WGS sequence"/>
</dbReference>
<evidence type="ECO:0000256" key="1">
    <source>
        <dbReference type="SAM" id="Phobius"/>
    </source>
</evidence>
<reference evidence="2" key="1">
    <citation type="submission" date="2019-06" db="EMBL/GenBank/DDBJ databases">
        <authorList>
            <person name="Zheng W."/>
        </authorList>
    </citation>
    <scope>NUCLEOTIDE SEQUENCE</scope>
    <source>
        <strain evidence="2">QDHG01</strain>
    </source>
</reference>
<keyword evidence="1" id="KW-0812">Transmembrane</keyword>
<keyword evidence="1" id="KW-0472">Membrane</keyword>
<keyword evidence="1" id="KW-1133">Transmembrane helix</keyword>